<dbReference type="InterPro" id="IPR052895">
    <property type="entry name" value="HetReg/Transcr_Mod"/>
</dbReference>
<comment type="caution">
    <text evidence="2">The sequence shown here is derived from an EMBL/GenBank/DDBJ whole genome shotgun (WGS) entry which is preliminary data.</text>
</comment>
<evidence type="ECO:0000259" key="1">
    <source>
        <dbReference type="Pfam" id="PF06985"/>
    </source>
</evidence>
<feature type="domain" description="Heterokaryon incompatibility" evidence="1">
    <location>
        <begin position="63"/>
        <end position="198"/>
    </location>
</feature>
<dbReference type="Proteomes" id="UP001209540">
    <property type="component" value="Unassembled WGS sequence"/>
</dbReference>
<dbReference type="PANTHER" id="PTHR24148">
    <property type="entry name" value="ANKYRIN REPEAT DOMAIN-CONTAINING PROTEIN 39 HOMOLOG-RELATED"/>
    <property type="match status" value="1"/>
</dbReference>
<proteinExistence type="predicted"/>
<gene>
    <name evidence="2" type="ORF">BDA99DRAFT_554716</name>
</gene>
<keyword evidence="3" id="KW-1185">Reference proteome</keyword>
<dbReference type="Pfam" id="PF06985">
    <property type="entry name" value="HET"/>
    <property type="match status" value="1"/>
</dbReference>
<reference evidence="2" key="1">
    <citation type="journal article" date="2022" name="IScience">
        <title>Evolution of zygomycete secretomes and the origins of terrestrial fungal ecologies.</title>
        <authorList>
            <person name="Chang Y."/>
            <person name="Wang Y."/>
            <person name="Mondo S."/>
            <person name="Ahrendt S."/>
            <person name="Andreopoulos W."/>
            <person name="Barry K."/>
            <person name="Beard J."/>
            <person name="Benny G.L."/>
            <person name="Blankenship S."/>
            <person name="Bonito G."/>
            <person name="Cuomo C."/>
            <person name="Desiro A."/>
            <person name="Gervers K.A."/>
            <person name="Hundley H."/>
            <person name="Kuo A."/>
            <person name="LaButti K."/>
            <person name="Lang B.F."/>
            <person name="Lipzen A."/>
            <person name="O'Donnell K."/>
            <person name="Pangilinan J."/>
            <person name="Reynolds N."/>
            <person name="Sandor L."/>
            <person name="Smith M.E."/>
            <person name="Tsang A."/>
            <person name="Grigoriev I.V."/>
            <person name="Stajich J.E."/>
            <person name="Spatafora J.W."/>
        </authorList>
    </citation>
    <scope>NUCLEOTIDE SEQUENCE</scope>
    <source>
        <strain evidence="2">RSA 2281</strain>
    </source>
</reference>
<sequence length="585" mass="69203">MYITYETAQYAKIDNRRIRRFKRHYRPPETVPNDLPKPEFMPTKLIRISDMEIVYGSQVNEGYCALSYSWNQSGDMVLDEAKGKYMRIDEGRHEIISYCSIFPDMIIPYYIAAKNFKRKLWKIYKVLEVMDEKNYYFQKTVKQVKFESILQHICQQFNIKYIWFDQMCINQDDKEEKKREIRNMHHIYENAYCTIALTPEFSGLNVATPSSEDYQYFKRLWTLEEAIKSKKLLFVGKDVHKWGEDISRSDRLYPLIESSSTLSVSQILYHAHNRTSTKDHDRVFALIHLFPEFMQDINIDYDQPLEELMVQFYRLLAKKSISILVFEKLTHHRYESTIQKYSTFLPSWTGVNGTHALIATTTSFQNYDVVGKTMHVTSAYVTKKKQPIFFTFIKNYLPSFYLCGGRLPDDKESLTIQKQDLPPSPDDIYDVDNKHNYQLSVFVQLPGIAERKRFKITPIYTYNDIFINGNGFDLISKQLQQLSRFMEIKKENLGWCHLNRDDGEMAARIDLDHLTENILDDPFAHYVLLSEILFKSNAESRYHYYPVVKKKQGEKYYKVLGRCSIESIDDIFSNCNLPKKTFLIQ</sequence>
<dbReference type="AlphaFoldDB" id="A0AAD5KAB1"/>
<name>A0AAD5KAB1_9FUNG</name>
<evidence type="ECO:0000313" key="3">
    <source>
        <dbReference type="Proteomes" id="UP001209540"/>
    </source>
</evidence>
<reference evidence="2" key="2">
    <citation type="submission" date="2023-02" db="EMBL/GenBank/DDBJ databases">
        <authorList>
            <consortium name="DOE Joint Genome Institute"/>
            <person name="Mondo S.J."/>
            <person name="Chang Y."/>
            <person name="Wang Y."/>
            <person name="Ahrendt S."/>
            <person name="Andreopoulos W."/>
            <person name="Barry K."/>
            <person name="Beard J."/>
            <person name="Benny G.L."/>
            <person name="Blankenship S."/>
            <person name="Bonito G."/>
            <person name="Cuomo C."/>
            <person name="Desiro A."/>
            <person name="Gervers K.A."/>
            <person name="Hundley H."/>
            <person name="Kuo A."/>
            <person name="LaButti K."/>
            <person name="Lang B.F."/>
            <person name="Lipzen A."/>
            <person name="O'Donnell K."/>
            <person name="Pangilinan J."/>
            <person name="Reynolds N."/>
            <person name="Sandor L."/>
            <person name="Smith M.W."/>
            <person name="Tsang A."/>
            <person name="Grigoriev I.V."/>
            <person name="Stajich J.E."/>
            <person name="Spatafora J.W."/>
        </authorList>
    </citation>
    <scope>NUCLEOTIDE SEQUENCE</scope>
    <source>
        <strain evidence="2">RSA 2281</strain>
    </source>
</reference>
<organism evidence="2 3">
    <name type="scientific">Phascolomyces articulosus</name>
    <dbReference type="NCBI Taxonomy" id="60185"/>
    <lineage>
        <taxon>Eukaryota</taxon>
        <taxon>Fungi</taxon>
        <taxon>Fungi incertae sedis</taxon>
        <taxon>Mucoromycota</taxon>
        <taxon>Mucoromycotina</taxon>
        <taxon>Mucoromycetes</taxon>
        <taxon>Mucorales</taxon>
        <taxon>Lichtheimiaceae</taxon>
        <taxon>Phascolomyces</taxon>
    </lineage>
</organism>
<accession>A0AAD5KAB1</accession>
<protein>
    <recommendedName>
        <fullName evidence="1">Heterokaryon incompatibility domain-containing protein</fullName>
    </recommendedName>
</protein>
<dbReference type="InterPro" id="IPR010730">
    <property type="entry name" value="HET"/>
</dbReference>
<dbReference type="PANTHER" id="PTHR24148:SF64">
    <property type="entry name" value="HETEROKARYON INCOMPATIBILITY DOMAIN-CONTAINING PROTEIN"/>
    <property type="match status" value="1"/>
</dbReference>
<evidence type="ECO:0000313" key="2">
    <source>
        <dbReference type="EMBL" id="KAI9276761.1"/>
    </source>
</evidence>
<dbReference type="EMBL" id="JAIXMP010000002">
    <property type="protein sequence ID" value="KAI9276761.1"/>
    <property type="molecule type" value="Genomic_DNA"/>
</dbReference>